<feature type="compositionally biased region" description="Basic and acidic residues" evidence="3">
    <location>
        <begin position="826"/>
        <end position="840"/>
    </location>
</feature>
<dbReference type="InterPro" id="IPR028288">
    <property type="entry name" value="SCAR/WAVE_fam"/>
</dbReference>
<name>D8RM79_SELML</name>
<dbReference type="GO" id="GO:0005856">
    <property type="term" value="C:cytoskeleton"/>
    <property type="evidence" value="ECO:0007669"/>
    <property type="project" value="UniProtKB-SubCell"/>
</dbReference>
<dbReference type="InParanoid" id="D8RM79"/>
<feature type="compositionally biased region" description="Basic and acidic residues" evidence="3">
    <location>
        <begin position="423"/>
        <end position="449"/>
    </location>
</feature>
<feature type="compositionally biased region" description="Polar residues" evidence="3">
    <location>
        <begin position="1473"/>
        <end position="1486"/>
    </location>
</feature>
<keyword evidence="2" id="KW-0206">Cytoskeleton</keyword>
<dbReference type="GO" id="GO:0071933">
    <property type="term" value="F:Arp2/3 complex binding"/>
    <property type="evidence" value="ECO:0000318"/>
    <property type="project" value="GO_Central"/>
</dbReference>
<evidence type="ECO:0000313" key="5">
    <source>
        <dbReference type="Proteomes" id="UP000001514"/>
    </source>
</evidence>
<sequence length="1663" mass="182168">MPLVRYELRSEYELANRELYRSAPKNDPEAILEGVSMVSLVGIVRQLGDLAEFAADVFHELHEAVMTTASRSHDLVVRVSQLEGELPALEKAILSRKTNPLQFPYAPGLEWHASIRNDQNLCTQGDLPRFIRSSYEECRGPPRLFLLDKFDVGGVGACLKRYTDPSFFKMEWASSEIMKAEKAQQDKKARRSKKPRRRKEGEVKDSRPPPVQFQHPRARYSTISVSSVDGLSESATTPLTNMAVESDPSSKPFPFVTFLGGSQQSSKESTVSLSGKSPMSVRKSVSKPVAAADKEEEDRVFKENSSKTIEGDTATRKEEKVDDAASDTEQFLDAMTTMESETDSEPREKRGLSNFRQSKVVRTKKAENDEDAPFEDARNLAIDSETEAESKYSLDLTPISVEPRSPVHHENVQLSYEVMNVENDAKVDVDRPDEVPDHPNISEDLRLEYEDRDLTDDEGEYPEKDLPPEDENRLEYPEEEDFEVESRTTDMNDVLELENEERKLLELHQDSSGVVEDVNRATSPAKAASRTSIEKDVNEGDDLVDEAALASDKDYIEESPDDEGAALESTEISDAEVDKQKAEETEEQKITSELEDEEPFDVEVIQVIGDNGDTKKEVEFEPLLASDDEGTIEDNEKREDEADDHGERLSDTKANVHEIADTSDAPRQTETVTREESANFLHIIGLENVQTKAAPALERNESLQASSPMDVFESASSQENFFSEEISSRFSAFSDENNTPNNELEVEELYSMHDGYSADDDSMRNGHSEAASELHWTPAGSTAPSGDGKLEIQQQNEAERDLSKDGKESDEREGSTVDVNQQLLSRLHDLSAQQHEDELVHSLPSDGKAQGNEIGNHKVDSDDDNEVDLEQDVEEHQQHAESTISSSRQLEEIERPTSQQASPKLQAFDTSKSDGDAIWAAEDNTSDKSEESLSSSPRSPVFGVLSPAKSADSLESEVATILAPSSPTSQSMPSPMPEEMPPLPPLPPLRWRTSLFMPRDSGLFQREPPSLEVGAGDHLASAHEPPPQVLVASETSPFQAVESPEPQPLEDTIDRISSQPETLVDKPLPDLHLPDPEPPSQPSSFLSRSIDVDNLEQHPSSQSLANKNISNDDPADAIPVSTMDEFREEAESQEPSDPETSPRTVPLTVADVPPALLVDDSQSLAATGLSHPDDKTCPDAAVHESLVPPPADDNEVPTIASAREDLSHLDDSQPLMEVSVFAPASPLTEQLPGPGPVAEARGLPESSLPPQCHSPTDASESPQAPSSPRTIDDLREASVPPQSHSPGTIDDLREVSVPPLSHSPTAARDSPQAPWSPGTIDDLREASVPPQSHSPGTIDDLREVSVPPLSHSPTAARDSPQAPWSPGTIDDLREASVPPQSHSPGTIDDLREVSVPPLSYSPTAARDSPQAPWSPGTIDNLQEVSVPPQSHWPTAAKESPRAPSSPGTIDDVREVSVPPRSPSPTKEFPDASSPVQAAQTQPQSPVRTEVSIPLQGPESFTASRDSPEALVPHPVGEQSVDPPEVLKSPPSRPVDDSPTPPPLRGNLDEEPETFPADAPSPSRKDLPGDALIQAISVHDRTKLKRVPSDVPGVPKAPDEREVLLEQIRSQSFNLRHTIVEKKEIKETTPRLVTNINVAAILEKANAIRQSLADSEDEEDDWSE</sequence>
<feature type="compositionally biased region" description="Basic and acidic residues" evidence="3">
    <location>
        <begin position="297"/>
        <end position="323"/>
    </location>
</feature>
<evidence type="ECO:0000256" key="3">
    <source>
        <dbReference type="SAM" id="MobiDB-lite"/>
    </source>
</evidence>
<dbReference type="GO" id="GO:0030036">
    <property type="term" value="P:actin cytoskeleton organization"/>
    <property type="evidence" value="ECO:0000318"/>
    <property type="project" value="GO_Central"/>
</dbReference>
<feature type="compositionally biased region" description="Acidic residues" evidence="3">
    <location>
        <begin position="861"/>
        <end position="873"/>
    </location>
</feature>
<feature type="region of interest" description="Disordered" evidence="3">
    <location>
        <begin position="695"/>
        <end position="987"/>
    </location>
</feature>
<feature type="compositionally biased region" description="Basic and acidic residues" evidence="3">
    <location>
        <begin position="1202"/>
        <end position="1211"/>
    </location>
</feature>
<feature type="compositionally biased region" description="Basic and acidic residues" evidence="3">
    <location>
        <begin position="461"/>
        <end position="476"/>
    </location>
</feature>
<proteinExistence type="inferred from homology"/>
<feature type="region of interest" description="Disordered" evidence="3">
    <location>
        <begin position="508"/>
        <end position="601"/>
    </location>
</feature>
<keyword evidence="2" id="KW-0009">Actin-binding</keyword>
<dbReference type="GO" id="GO:0034237">
    <property type="term" value="F:protein kinase A regulatory subunit binding"/>
    <property type="evidence" value="ECO:0000318"/>
    <property type="project" value="GO_Central"/>
</dbReference>
<dbReference type="Gene3D" id="6.10.280.150">
    <property type="match status" value="2"/>
</dbReference>
<dbReference type="HOGENOM" id="CLU_242085_0_0_1"/>
<protein>
    <recommendedName>
        <fullName evidence="2">Protein SCAR</fullName>
    </recommendedName>
    <alternativeName>
        <fullName evidence="2">Protein WAVE</fullName>
    </alternativeName>
</protein>
<dbReference type="eggNOG" id="ENOG502QTI6">
    <property type="taxonomic scope" value="Eukaryota"/>
</dbReference>
<feature type="compositionally biased region" description="Polar residues" evidence="3">
    <location>
        <begin position="261"/>
        <end position="277"/>
    </location>
</feature>
<feature type="compositionally biased region" description="Basic and acidic residues" evidence="3">
    <location>
        <begin position="576"/>
        <end position="592"/>
    </location>
</feature>
<keyword evidence="2" id="KW-0963">Cytoplasm</keyword>
<dbReference type="PANTHER" id="PTHR12902:SF1">
    <property type="entry name" value="WISKOTT-ALDRICH SYNDROME PROTEIN FAMILY MEMBER"/>
    <property type="match status" value="1"/>
</dbReference>
<feature type="compositionally biased region" description="Acidic residues" evidence="3">
    <location>
        <begin position="1126"/>
        <end position="1137"/>
    </location>
</feature>
<feature type="compositionally biased region" description="Polar residues" evidence="3">
    <location>
        <begin position="728"/>
        <end position="742"/>
    </location>
</feature>
<keyword evidence="5" id="KW-1185">Reference proteome</keyword>
<dbReference type="Gramene" id="EFJ26842">
    <property type="protein sequence ID" value="EFJ26842"/>
    <property type="gene ID" value="SELMODRAFT_451017"/>
</dbReference>
<dbReference type="KEGG" id="smo:SELMODRAFT_451017"/>
<reference evidence="4 5" key="1">
    <citation type="journal article" date="2011" name="Science">
        <title>The Selaginella genome identifies genetic changes associated with the evolution of vascular plants.</title>
        <authorList>
            <person name="Banks J.A."/>
            <person name="Nishiyama T."/>
            <person name="Hasebe M."/>
            <person name="Bowman J.L."/>
            <person name="Gribskov M."/>
            <person name="dePamphilis C."/>
            <person name="Albert V.A."/>
            <person name="Aono N."/>
            <person name="Aoyama T."/>
            <person name="Ambrose B.A."/>
            <person name="Ashton N.W."/>
            <person name="Axtell M.J."/>
            <person name="Barker E."/>
            <person name="Barker M.S."/>
            <person name="Bennetzen J.L."/>
            <person name="Bonawitz N.D."/>
            <person name="Chapple C."/>
            <person name="Cheng C."/>
            <person name="Correa L.G."/>
            <person name="Dacre M."/>
            <person name="DeBarry J."/>
            <person name="Dreyer I."/>
            <person name="Elias M."/>
            <person name="Engstrom E.M."/>
            <person name="Estelle M."/>
            <person name="Feng L."/>
            <person name="Finet C."/>
            <person name="Floyd S.K."/>
            <person name="Frommer W.B."/>
            <person name="Fujita T."/>
            <person name="Gramzow L."/>
            <person name="Gutensohn M."/>
            <person name="Harholt J."/>
            <person name="Hattori M."/>
            <person name="Heyl A."/>
            <person name="Hirai T."/>
            <person name="Hiwatashi Y."/>
            <person name="Ishikawa M."/>
            <person name="Iwata M."/>
            <person name="Karol K.G."/>
            <person name="Koehler B."/>
            <person name="Kolukisaoglu U."/>
            <person name="Kubo M."/>
            <person name="Kurata T."/>
            <person name="Lalonde S."/>
            <person name="Li K."/>
            <person name="Li Y."/>
            <person name="Litt A."/>
            <person name="Lyons E."/>
            <person name="Manning G."/>
            <person name="Maruyama T."/>
            <person name="Michael T.P."/>
            <person name="Mikami K."/>
            <person name="Miyazaki S."/>
            <person name="Morinaga S."/>
            <person name="Murata T."/>
            <person name="Mueller-Roeber B."/>
            <person name="Nelson D.R."/>
            <person name="Obara M."/>
            <person name="Oguri Y."/>
            <person name="Olmstead R.G."/>
            <person name="Onodera N."/>
            <person name="Petersen B.L."/>
            <person name="Pils B."/>
            <person name="Prigge M."/>
            <person name="Rensing S.A."/>
            <person name="Riano-Pachon D.M."/>
            <person name="Roberts A.W."/>
            <person name="Sato Y."/>
            <person name="Scheller H.V."/>
            <person name="Schulz B."/>
            <person name="Schulz C."/>
            <person name="Shakirov E.V."/>
            <person name="Shibagaki N."/>
            <person name="Shinohara N."/>
            <person name="Shippen D.E."/>
            <person name="Soerensen I."/>
            <person name="Sotooka R."/>
            <person name="Sugimoto N."/>
            <person name="Sugita M."/>
            <person name="Sumikawa N."/>
            <person name="Tanurdzic M."/>
            <person name="Theissen G."/>
            <person name="Ulvskov P."/>
            <person name="Wakazuki S."/>
            <person name="Weng J.K."/>
            <person name="Willats W.W."/>
            <person name="Wipf D."/>
            <person name="Wolf P.G."/>
            <person name="Yang L."/>
            <person name="Zimmer A.D."/>
            <person name="Zhu Q."/>
            <person name="Mitros T."/>
            <person name="Hellsten U."/>
            <person name="Loque D."/>
            <person name="Otillar R."/>
            <person name="Salamov A."/>
            <person name="Schmutz J."/>
            <person name="Shapiro H."/>
            <person name="Lindquist E."/>
            <person name="Lucas S."/>
            <person name="Rokhsar D."/>
            <person name="Grigoriev I.V."/>
        </authorList>
    </citation>
    <scope>NUCLEOTIDE SEQUENCE [LARGE SCALE GENOMIC DNA]</scope>
</reference>
<feature type="compositionally biased region" description="Basic and acidic residues" evidence="3">
    <location>
        <begin position="797"/>
        <end position="815"/>
    </location>
</feature>
<accession>D8RM79</accession>
<feature type="compositionally biased region" description="Acidic residues" evidence="3">
    <location>
        <begin position="557"/>
        <end position="575"/>
    </location>
</feature>
<feature type="compositionally biased region" description="Polar residues" evidence="3">
    <location>
        <begin position="1417"/>
        <end position="1432"/>
    </location>
</feature>
<dbReference type="GO" id="GO:2000601">
    <property type="term" value="P:positive regulation of Arp2/3 complex-mediated actin nucleation"/>
    <property type="evidence" value="ECO:0000318"/>
    <property type="project" value="GO_Central"/>
</dbReference>
<feature type="compositionally biased region" description="Basic and acidic residues" evidence="3">
    <location>
        <begin position="761"/>
        <end position="772"/>
    </location>
</feature>
<feature type="compositionally biased region" description="Polar residues" evidence="3">
    <location>
        <begin position="1253"/>
        <end position="1269"/>
    </location>
</feature>
<evidence type="ECO:0000256" key="1">
    <source>
        <dbReference type="ARBA" id="ARBA00006993"/>
    </source>
</evidence>
<organism evidence="5">
    <name type="scientific">Selaginella moellendorffii</name>
    <name type="common">Spikemoss</name>
    <dbReference type="NCBI Taxonomy" id="88036"/>
    <lineage>
        <taxon>Eukaryota</taxon>
        <taxon>Viridiplantae</taxon>
        <taxon>Streptophyta</taxon>
        <taxon>Embryophyta</taxon>
        <taxon>Tracheophyta</taxon>
        <taxon>Lycopodiopsida</taxon>
        <taxon>Selaginellales</taxon>
        <taxon>Selaginellaceae</taxon>
        <taxon>Selaginella</taxon>
    </lineage>
</organism>
<dbReference type="GO" id="GO:0003779">
    <property type="term" value="F:actin binding"/>
    <property type="evidence" value="ECO:0007669"/>
    <property type="project" value="UniProtKB-UniRule"/>
</dbReference>
<dbReference type="PANTHER" id="PTHR12902">
    <property type="entry name" value="WASP-1"/>
    <property type="match status" value="1"/>
</dbReference>
<feature type="compositionally biased region" description="Acidic residues" evidence="3">
    <location>
        <begin position="450"/>
        <end position="460"/>
    </location>
</feature>
<dbReference type="OMA" id="KEACINF"/>
<dbReference type="EMBL" id="GL377583">
    <property type="protein sequence ID" value="EFJ26842.1"/>
    <property type="molecule type" value="Genomic_DNA"/>
</dbReference>
<feature type="compositionally biased region" description="Low complexity" evidence="3">
    <location>
        <begin position="964"/>
        <end position="973"/>
    </location>
</feature>
<gene>
    <name evidence="4" type="ORF">SELMODRAFT_451017</name>
</gene>
<feature type="region of interest" description="Disordered" evidence="3">
    <location>
        <begin position="613"/>
        <end position="676"/>
    </location>
</feature>
<feature type="region of interest" description="Disordered" evidence="3">
    <location>
        <begin position="261"/>
        <end position="394"/>
    </location>
</feature>
<dbReference type="Gene3D" id="1.20.5.340">
    <property type="match status" value="1"/>
</dbReference>
<comment type="subcellular location">
    <subcellularLocation>
        <location evidence="2">Cytoplasm</location>
        <location evidence="2">Cytoskeleton</location>
    </subcellularLocation>
</comment>
<comment type="similarity">
    <text evidence="1 2">Belongs to the SCAR/WAVE family.</text>
</comment>
<evidence type="ECO:0000313" key="4">
    <source>
        <dbReference type="EMBL" id="EFJ26842.1"/>
    </source>
</evidence>
<dbReference type="FunCoup" id="D8RM79">
    <property type="interactions" value="2443"/>
</dbReference>
<feature type="region of interest" description="Disordered" evidence="3">
    <location>
        <begin position="1161"/>
        <end position="1597"/>
    </location>
</feature>
<comment type="function">
    <text evidence="2">Involved in regulation of actin and microtubule organization. Part of a WAVE complex that activates the Arp2/3 complex.</text>
</comment>
<feature type="compositionally biased region" description="Pro residues" evidence="3">
    <location>
        <begin position="974"/>
        <end position="987"/>
    </location>
</feature>
<feature type="region of interest" description="Disordered" evidence="3">
    <location>
        <begin position="179"/>
        <end position="219"/>
    </location>
</feature>
<evidence type="ECO:0000256" key="2">
    <source>
        <dbReference type="RuleBase" id="RU367034"/>
    </source>
</evidence>
<feature type="compositionally biased region" description="Polar residues" evidence="3">
    <location>
        <begin position="1097"/>
        <end position="1111"/>
    </location>
</feature>
<feature type="compositionally biased region" description="Basic residues" evidence="3">
    <location>
        <begin position="188"/>
        <end position="198"/>
    </location>
</feature>
<dbReference type="Proteomes" id="UP000001514">
    <property type="component" value="Unassembled WGS sequence"/>
</dbReference>
<feature type="compositionally biased region" description="Basic and acidic residues" evidence="3">
    <location>
        <begin position="634"/>
        <end position="660"/>
    </location>
</feature>
<feature type="region of interest" description="Disordered" evidence="3">
    <location>
        <begin position="423"/>
        <end position="490"/>
    </location>
</feature>
<feature type="region of interest" description="Disordered" evidence="3">
    <location>
        <begin position="1000"/>
        <end position="1146"/>
    </location>
</feature>
<feature type="compositionally biased region" description="Basic and acidic residues" evidence="3">
    <location>
        <begin position="1063"/>
        <end position="1075"/>
    </location>
</feature>